<dbReference type="InterPro" id="IPR000008">
    <property type="entry name" value="C2_dom"/>
</dbReference>
<dbReference type="InterPro" id="IPR035892">
    <property type="entry name" value="C2_domain_sf"/>
</dbReference>
<evidence type="ECO:0000256" key="2">
    <source>
        <dbReference type="ARBA" id="ARBA00022692"/>
    </source>
</evidence>
<evidence type="ECO:0000259" key="7">
    <source>
        <dbReference type="PROSITE" id="PS51778"/>
    </source>
</evidence>
<dbReference type="CDD" id="cd00030">
    <property type="entry name" value="C2"/>
    <property type="match status" value="1"/>
</dbReference>
<dbReference type="InterPro" id="IPR044511">
    <property type="entry name" value="At1g03370/At5g50170-like"/>
</dbReference>
<name>A0A7I8JJ63_SPIIN</name>
<dbReference type="GO" id="GO:0016020">
    <property type="term" value="C:membrane"/>
    <property type="evidence" value="ECO:0007669"/>
    <property type="project" value="UniProtKB-SubCell"/>
</dbReference>
<feature type="domain" description="VASt" evidence="7">
    <location>
        <begin position="202"/>
        <end position="370"/>
    </location>
</feature>
<dbReference type="Gene3D" id="2.30.29.30">
    <property type="entry name" value="Pleckstrin-homology domain (PH domain)/Phosphotyrosine-binding domain (PTB)"/>
    <property type="match status" value="1"/>
</dbReference>
<evidence type="ECO:0000313" key="9">
    <source>
        <dbReference type="Proteomes" id="UP001189122"/>
    </source>
</evidence>
<dbReference type="SUPFAM" id="SSF49562">
    <property type="entry name" value="C2 domain (Calcium/lipid-binding domain, CaLB)"/>
    <property type="match status" value="1"/>
</dbReference>
<dbReference type="InterPro" id="IPR011993">
    <property type="entry name" value="PH-like_dom_sf"/>
</dbReference>
<dbReference type="SMART" id="SM00568">
    <property type="entry name" value="GRAM"/>
    <property type="match status" value="1"/>
</dbReference>
<feature type="domain" description="C2" evidence="6">
    <location>
        <begin position="1"/>
        <end position="102"/>
    </location>
</feature>
<evidence type="ECO:0000259" key="6">
    <source>
        <dbReference type="PROSITE" id="PS50004"/>
    </source>
</evidence>
<evidence type="ECO:0000256" key="1">
    <source>
        <dbReference type="ARBA" id="ARBA00004167"/>
    </source>
</evidence>
<reference evidence="8 9" key="1">
    <citation type="submission" date="2019-12" db="EMBL/GenBank/DDBJ databases">
        <authorList>
            <person name="Scholz U."/>
            <person name="Mascher M."/>
            <person name="Fiebig A."/>
        </authorList>
    </citation>
    <scope>NUCLEOTIDE SEQUENCE</scope>
</reference>
<feature type="transmembrane region" description="Helical" evidence="5">
    <location>
        <begin position="399"/>
        <end position="421"/>
    </location>
</feature>
<keyword evidence="2 5" id="KW-0812">Transmembrane</keyword>
<dbReference type="Pfam" id="PF00168">
    <property type="entry name" value="C2"/>
    <property type="match status" value="1"/>
</dbReference>
<dbReference type="PANTHER" id="PTHR46296">
    <property type="entry name" value="BNAA05G37250D PROTEIN"/>
    <property type="match status" value="1"/>
</dbReference>
<keyword evidence="4 5" id="KW-0472">Membrane</keyword>
<proteinExistence type="predicted"/>
<gene>
    <name evidence="8" type="ORF">SI7747_13016513</name>
</gene>
<feature type="domain" description="VASt" evidence="7">
    <location>
        <begin position="803"/>
        <end position="972"/>
    </location>
</feature>
<dbReference type="Pfam" id="PF02893">
    <property type="entry name" value="GRAM"/>
    <property type="match status" value="1"/>
</dbReference>
<protein>
    <submittedName>
        <fullName evidence="8">Uncharacterized protein</fullName>
    </submittedName>
</protein>
<dbReference type="PROSITE" id="PS50004">
    <property type="entry name" value="C2"/>
    <property type="match status" value="1"/>
</dbReference>
<dbReference type="PANTHER" id="PTHR46296:SF8">
    <property type="entry name" value="OS06G0297800 PROTEIN"/>
    <property type="match status" value="1"/>
</dbReference>
<dbReference type="EMBL" id="LR743600">
    <property type="protein sequence ID" value="CAA2630867.1"/>
    <property type="molecule type" value="Genomic_DNA"/>
</dbReference>
<evidence type="ECO:0000256" key="5">
    <source>
        <dbReference type="SAM" id="Phobius"/>
    </source>
</evidence>
<evidence type="ECO:0000313" key="8">
    <source>
        <dbReference type="EMBL" id="CAA2630867.1"/>
    </source>
</evidence>
<keyword evidence="3 5" id="KW-1133">Transmembrane helix</keyword>
<dbReference type="AlphaFoldDB" id="A0A7I8JJ63"/>
<dbReference type="Pfam" id="PF16016">
    <property type="entry name" value="VASt"/>
    <property type="match status" value="2"/>
</dbReference>
<dbReference type="PRINTS" id="PR00360">
    <property type="entry name" value="C2DOMAIN"/>
</dbReference>
<evidence type="ECO:0000256" key="4">
    <source>
        <dbReference type="ARBA" id="ARBA00023136"/>
    </source>
</evidence>
<sequence length="973" mass="109050">MKLKVHIIEARNLPPTDPNGLSDPYVKLQLGKYRWKSRVIKKCLNPLWDEEFSFRVDDLNEELTLSVMDEDKYFNDDFVGQIKVPMSAVLDAENKTLGPTWYSLQPKNIKKPKYKDCVFIFRYVWKILRSTWSRGSGSFNEENSMAPSIFNRIYQIFTWGYPEVVPSKEPDSSTQAVIPVDPETCGSQPVENACDNASPDVSFDELMTKLIAKDLGKEMPNNLSGGVLLDQAYVVAPAVLNTLLDSGTTGMQLGPWRLDEGGDSLKREVTYTKAATRLIKAVKATEEHTYLKADDVPCGSYFRTELLYCIMPGPELRLEDQSSRLVISWRMNFLQSTIMKGMIENGAKQGLGDSYVQFANLLSQSVKPVDSKDLNSGKEQILASLIVERESSFRLALRFLGNFTVLSSVFGILYVLAHILLANPSTIQGLEFGSLDLPDSIGEIIVSGVIVLQGERVLRMIGRFLQARKQRGSDHGVKAQGDGWMLTVALIEGISLATVNSAEFLTPTWSSPAMGKQKQVPSSFKRQSPTGMVCSAKIFEFDAMDDPPSTMDVDVFSFDGPFDEAISLGHAEISFLRSDLSDLADIWVPLQGKLAQAYQSRLHLRIFLQNTRGTEVAKEYITKMEKEVGKKISLRSPQSNFAFQKLFGLPSEEFLINDFTCYLKRRMPLQGRLFLSRRIIGFHANLFGHKTKFYFLWEDVEDIQVIPPSISSVGSPSLMIILRRGRGGDARHGAKIQDNEGRLKFFFQSFVSFHVANRTIMALWKAKSLLNPEKKFQALEPESDSKSHQIEGSGPFVGAGDAQMQEVFSSSHPIPMSFMMEQFNGGALESKIMAKVGCVDYSASSWSREPAKADVSKREISFKFDKQISHYGGAITSIQQRSPLPDKNGWLVEESMKIRGVSLGDYLNLHLRYIIDAAPSKPNACNVQVFMGISWLKSTKHQKRISGNVFSTLSVHIKEMLRFLEREFAATAK</sequence>
<dbReference type="PROSITE" id="PS51778">
    <property type="entry name" value="VAST"/>
    <property type="match status" value="2"/>
</dbReference>
<comment type="subcellular location">
    <subcellularLocation>
        <location evidence="1">Membrane</location>
        <topology evidence="1">Single-pass membrane protein</topology>
    </subcellularLocation>
</comment>
<dbReference type="InterPro" id="IPR004182">
    <property type="entry name" value="GRAM"/>
</dbReference>
<dbReference type="Gene3D" id="2.60.40.150">
    <property type="entry name" value="C2 domain"/>
    <property type="match status" value="1"/>
</dbReference>
<dbReference type="InterPro" id="IPR031968">
    <property type="entry name" value="VASt"/>
</dbReference>
<dbReference type="SMART" id="SM00239">
    <property type="entry name" value="C2"/>
    <property type="match status" value="1"/>
</dbReference>
<dbReference type="EMBL" id="CACRZD030000013">
    <property type="protein sequence ID" value="CAA6670110.1"/>
    <property type="molecule type" value="Genomic_DNA"/>
</dbReference>
<keyword evidence="9" id="KW-1185">Reference proteome</keyword>
<dbReference type="Proteomes" id="UP001189122">
    <property type="component" value="Unassembled WGS sequence"/>
</dbReference>
<organism evidence="8">
    <name type="scientific">Spirodela intermedia</name>
    <name type="common">Intermediate duckweed</name>
    <dbReference type="NCBI Taxonomy" id="51605"/>
    <lineage>
        <taxon>Eukaryota</taxon>
        <taxon>Viridiplantae</taxon>
        <taxon>Streptophyta</taxon>
        <taxon>Embryophyta</taxon>
        <taxon>Tracheophyta</taxon>
        <taxon>Spermatophyta</taxon>
        <taxon>Magnoliopsida</taxon>
        <taxon>Liliopsida</taxon>
        <taxon>Araceae</taxon>
        <taxon>Lemnoideae</taxon>
        <taxon>Spirodela</taxon>
    </lineage>
</organism>
<accession>A0A7I8JJ63</accession>
<evidence type="ECO:0000256" key="3">
    <source>
        <dbReference type="ARBA" id="ARBA00022989"/>
    </source>
</evidence>